<dbReference type="SUPFAM" id="SSF51569">
    <property type="entry name" value="Aldolase"/>
    <property type="match status" value="1"/>
</dbReference>
<keyword evidence="4" id="KW-0456">Lyase</keyword>
<dbReference type="InterPro" id="IPR000887">
    <property type="entry name" value="Aldlse_KDPG_KHG"/>
</dbReference>
<reference evidence="7 9" key="2">
    <citation type="submission" date="2023-08" db="EMBL/GenBank/DDBJ databases">
        <title>Streptococcus ruminantium-associated sheep mastitis outbreak detected in Italy is distinct from bovine isolates.</title>
        <authorList>
            <person name="Rosa M.N."/>
            <person name="Vezina B."/>
            <person name="Tola S."/>
        </authorList>
    </citation>
    <scope>NUCLEOTIDE SEQUENCE [LARGE SCALE GENOMIC DNA]</scope>
    <source>
        <strain evidence="7 9">OM6730</strain>
    </source>
</reference>
<evidence type="ECO:0000313" key="7">
    <source>
        <dbReference type="EMBL" id="MDQ8832522.1"/>
    </source>
</evidence>
<dbReference type="GeneID" id="52229235"/>
<proteinExistence type="inferred from homology"/>
<evidence type="ECO:0000256" key="2">
    <source>
        <dbReference type="ARBA" id="ARBA00006906"/>
    </source>
</evidence>
<evidence type="ECO:0000256" key="4">
    <source>
        <dbReference type="ARBA" id="ARBA00023239"/>
    </source>
</evidence>
<dbReference type="InterPro" id="IPR013785">
    <property type="entry name" value="Aldolase_TIM"/>
</dbReference>
<comment type="similarity">
    <text evidence="2">Belongs to the KHG/KDPG aldolase family.</text>
</comment>
<dbReference type="NCBIfam" id="TIGR01182">
    <property type="entry name" value="eda"/>
    <property type="match status" value="1"/>
</dbReference>
<comment type="pathway">
    <text evidence="1">Carbohydrate acid metabolism.</text>
</comment>
<dbReference type="EMBL" id="AP018400">
    <property type="protein sequence ID" value="BBA92277.1"/>
    <property type="molecule type" value="Genomic_DNA"/>
</dbReference>
<dbReference type="OrthoDB" id="9802667at2"/>
<dbReference type="GO" id="GO:0016829">
    <property type="term" value="F:lyase activity"/>
    <property type="evidence" value="ECO:0007669"/>
    <property type="project" value="UniProtKB-KW"/>
</dbReference>
<dbReference type="PANTHER" id="PTHR30246:SF1">
    <property type="entry name" value="2-DEHYDRO-3-DEOXY-6-PHOSPHOGALACTONATE ALDOLASE-RELATED"/>
    <property type="match status" value="1"/>
</dbReference>
<gene>
    <name evidence="7" type="ORF">RFF62_01675</name>
    <name evidence="6" type="ORF">SR187_3340</name>
</gene>
<organism evidence="6 8">
    <name type="scientific">Streptococcus ruminantium</name>
    <dbReference type="NCBI Taxonomy" id="1917441"/>
    <lineage>
        <taxon>Bacteria</taxon>
        <taxon>Bacillati</taxon>
        <taxon>Bacillota</taxon>
        <taxon>Bacilli</taxon>
        <taxon>Lactobacillales</taxon>
        <taxon>Streptococcaceae</taxon>
        <taxon>Streptococcus</taxon>
    </lineage>
</organism>
<dbReference type="NCBIfam" id="NF005119">
    <property type="entry name" value="PRK06552.1"/>
    <property type="match status" value="1"/>
</dbReference>
<dbReference type="KEGG" id="srq:SR187_3340"/>
<dbReference type="CDD" id="cd00452">
    <property type="entry name" value="KDPG_aldolase"/>
    <property type="match status" value="1"/>
</dbReference>
<keyword evidence="9" id="KW-1185">Reference proteome</keyword>
<accession>A0A2Z5TLR1</accession>
<reference evidence="6 8" key="1">
    <citation type="journal article" date="2018" name="Genome Biol. Evol.">
        <title>Complete Genome Sequence of Streptococcus ruminantium sp. nov. GUT-187T (=DSM 104980T =JCM 31869T), the Type Strain of S. ruminantium, and Comparison with Genome Sequences of Streptococcus suis Strains.</title>
        <authorList>
            <person name="Tohya M."/>
            <person name="Sekizaki T."/>
            <person name="Miyoshi-Akiyama T."/>
        </authorList>
    </citation>
    <scope>NUCLEOTIDE SEQUENCE [LARGE SCALE GENOMIC DNA]</scope>
    <source>
        <strain evidence="6 8">GUT187T</strain>
    </source>
</reference>
<dbReference type="Pfam" id="PF01081">
    <property type="entry name" value="Aldolase"/>
    <property type="match status" value="1"/>
</dbReference>
<evidence type="ECO:0000313" key="6">
    <source>
        <dbReference type="EMBL" id="BBA92277.1"/>
    </source>
</evidence>
<evidence type="ECO:0000256" key="3">
    <source>
        <dbReference type="ARBA" id="ARBA00011233"/>
    </source>
</evidence>
<dbReference type="PANTHER" id="PTHR30246">
    <property type="entry name" value="2-KETO-3-DEOXY-6-PHOSPHOGLUCONATE ALDOLASE"/>
    <property type="match status" value="1"/>
</dbReference>
<name>A0A2Z5TLR1_9STRE</name>
<dbReference type="Gene3D" id="3.20.20.70">
    <property type="entry name" value="Aldolase class I"/>
    <property type="match status" value="1"/>
</dbReference>
<sequence length="214" mass="22590">MSRTQTLSQLRKQVLVVVIRGDARKEGLQASKACISGGISAVEVAYTNPDAGLIISDLCTEYKENPEVLIGAGTVLDSVTARQAIMAGATYIVSPSFNDEVAKICNLYAVPYIPGCMTLTEITRALEAGCEMIKLFPGSVFGPKYISAIKAPLPQVSIMVTGGVNAKNISDWLVAGADAVGIGGEFNQLAAQGHFDRIQDMAKIYVSLAGSCKK</sequence>
<protein>
    <submittedName>
        <fullName evidence="6">Bifunctional 2-keto-4-hydroxyglutarate aldolase/2-keto-3-deoxy-6-phosphogluconate aldolase</fullName>
    </submittedName>
    <submittedName>
        <fullName evidence="7">Bifunctional 4-hydroxy-2-oxoglutarate aldolase/2-dehydro-3-deoxy-phosphogluconate aldolase</fullName>
    </submittedName>
</protein>
<comment type="subunit">
    <text evidence="3">Homotrimer.</text>
</comment>
<dbReference type="Proteomes" id="UP001228446">
    <property type="component" value="Unassembled WGS sequence"/>
</dbReference>
<evidence type="ECO:0000256" key="5">
    <source>
        <dbReference type="ARBA" id="ARBA00023277"/>
    </source>
</evidence>
<dbReference type="Proteomes" id="UP000269331">
    <property type="component" value="Chromosome"/>
</dbReference>
<dbReference type="AlphaFoldDB" id="A0A2Z5TLR1"/>
<evidence type="ECO:0000313" key="8">
    <source>
        <dbReference type="Proteomes" id="UP000269331"/>
    </source>
</evidence>
<evidence type="ECO:0000313" key="9">
    <source>
        <dbReference type="Proteomes" id="UP001228446"/>
    </source>
</evidence>
<evidence type="ECO:0000256" key="1">
    <source>
        <dbReference type="ARBA" id="ARBA00004761"/>
    </source>
</evidence>
<dbReference type="RefSeq" id="WP_120171498.1">
    <property type="nucleotide sequence ID" value="NZ_AP018400.1"/>
</dbReference>
<keyword evidence="5" id="KW-0119">Carbohydrate metabolism</keyword>
<dbReference type="EMBL" id="JAVIBX010000003">
    <property type="protein sequence ID" value="MDQ8832522.1"/>
    <property type="molecule type" value="Genomic_DNA"/>
</dbReference>